<comment type="similarity">
    <text evidence="1 7">Belongs to the AP endonuclease 2 family.</text>
</comment>
<keyword evidence="6 7" id="KW-0234">DNA repair</keyword>
<accession>A0A223M9B9</accession>
<dbReference type="GO" id="GO:0008081">
    <property type="term" value="F:phosphoric diester hydrolase activity"/>
    <property type="evidence" value="ECO:0007669"/>
    <property type="project" value="TreeGrafter"/>
</dbReference>
<dbReference type="PROSITE" id="PS00731">
    <property type="entry name" value="AP_NUCLEASE_F2_3"/>
    <property type="match status" value="1"/>
</dbReference>
<keyword evidence="5 7" id="KW-0862">Zinc</keyword>
<keyword evidence="7" id="KW-0540">Nuclease</keyword>
<feature type="binding site" evidence="7">
    <location>
        <position position="108"/>
    </location>
    <ligand>
        <name>Zn(2+)</name>
        <dbReference type="ChEBI" id="CHEBI:29105"/>
        <label>1</label>
    </ligand>
</feature>
<gene>
    <name evidence="7 9" type="primary">nfo</name>
    <name evidence="9" type="ORF">CIB43_00251</name>
</gene>
<dbReference type="GO" id="GO:0006284">
    <property type="term" value="P:base-excision repair"/>
    <property type="evidence" value="ECO:0007669"/>
    <property type="project" value="TreeGrafter"/>
</dbReference>
<dbReference type="FunFam" id="3.20.20.150:FF:000001">
    <property type="entry name" value="Probable endonuclease 4"/>
    <property type="match status" value="1"/>
</dbReference>
<dbReference type="InterPro" id="IPR036237">
    <property type="entry name" value="Xyl_isomerase-like_sf"/>
</dbReference>
<feature type="binding site" evidence="7">
    <location>
        <position position="223"/>
    </location>
    <ligand>
        <name>Zn(2+)</name>
        <dbReference type="ChEBI" id="CHEBI:29105"/>
        <label>3</label>
    </ligand>
</feature>
<protein>
    <recommendedName>
        <fullName evidence="7">Probable endonuclease 4</fullName>
        <ecNumber evidence="7">3.1.21.2</ecNumber>
    </recommendedName>
    <alternativeName>
        <fullName evidence="7">Endodeoxyribonuclease IV</fullName>
    </alternativeName>
    <alternativeName>
        <fullName evidence="7">Endonuclease IV</fullName>
    </alternativeName>
</protein>
<dbReference type="PROSITE" id="PS51432">
    <property type="entry name" value="AP_NUCLEASE_F2_4"/>
    <property type="match status" value="1"/>
</dbReference>
<evidence type="ECO:0000256" key="3">
    <source>
        <dbReference type="ARBA" id="ARBA00022763"/>
    </source>
</evidence>
<dbReference type="GO" id="GO:0003906">
    <property type="term" value="F:DNA-(apurinic or apyrimidinic site) endonuclease activity"/>
    <property type="evidence" value="ECO:0007669"/>
    <property type="project" value="TreeGrafter"/>
</dbReference>
<feature type="binding site" evidence="7">
    <location>
        <position position="255"/>
    </location>
    <ligand>
        <name>Zn(2+)</name>
        <dbReference type="ChEBI" id="CHEBI:29105"/>
        <label>2</label>
    </ligand>
</feature>
<comment type="function">
    <text evidence="7">Endonuclease IV plays a role in DNA repair. It cleaves phosphodiester bonds at apurinic or apyrimidinic (AP) sites, generating a 3'-hydroxyl group and a 5'-terminal sugar phosphate.</text>
</comment>
<dbReference type="GO" id="GO:0008270">
    <property type="term" value="F:zinc ion binding"/>
    <property type="evidence" value="ECO:0007669"/>
    <property type="project" value="UniProtKB-UniRule"/>
</dbReference>
<feature type="binding site" evidence="7">
    <location>
        <position position="225"/>
    </location>
    <ligand>
        <name>Zn(2+)</name>
        <dbReference type="ChEBI" id="CHEBI:29105"/>
        <label>3</label>
    </ligand>
</feature>
<dbReference type="AlphaFoldDB" id="A0A223M9B9"/>
<feature type="binding site" evidence="7">
    <location>
        <position position="143"/>
    </location>
    <ligand>
        <name>Zn(2+)</name>
        <dbReference type="ChEBI" id="CHEBI:29105"/>
        <label>1</label>
    </ligand>
</feature>
<feature type="domain" description="Xylose isomerase-like TIM barrel" evidence="8">
    <location>
        <begin position="28"/>
        <end position="273"/>
    </location>
</feature>
<reference evidence="9 10" key="1">
    <citation type="submission" date="2017-08" db="EMBL/GenBank/DDBJ databases">
        <title>The complete genome sequence of a Mycoplasma hyopneumoniae isolate in Korea.</title>
        <authorList>
            <person name="Han J."/>
            <person name="Lee N."/>
        </authorList>
    </citation>
    <scope>NUCLEOTIDE SEQUENCE [LARGE SCALE GENOMIC DNA]</scope>
    <source>
        <strain evidence="9 10">KM014</strain>
    </source>
</reference>
<dbReference type="NCBIfam" id="NF002196">
    <property type="entry name" value="PRK01060.1-1"/>
    <property type="match status" value="1"/>
</dbReference>
<dbReference type="SMART" id="SM00518">
    <property type="entry name" value="AP2Ec"/>
    <property type="match status" value="1"/>
</dbReference>
<dbReference type="Pfam" id="PF01261">
    <property type="entry name" value="AP_endonuc_2"/>
    <property type="match status" value="1"/>
</dbReference>
<dbReference type="HAMAP" id="MF_00152">
    <property type="entry name" value="Nfo"/>
    <property type="match status" value="1"/>
</dbReference>
<feature type="binding site" evidence="7">
    <location>
        <position position="210"/>
    </location>
    <ligand>
        <name>Zn(2+)</name>
        <dbReference type="ChEBI" id="CHEBI:29105"/>
        <label>2</label>
    </ligand>
</feature>
<name>A0A223M9B9_MESHO</name>
<dbReference type="EC" id="3.1.21.2" evidence="7"/>
<evidence type="ECO:0000256" key="5">
    <source>
        <dbReference type="ARBA" id="ARBA00022833"/>
    </source>
</evidence>
<evidence type="ECO:0000259" key="8">
    <source>
        <dbReference type="Pfam" id="PF01261"/>
    </source>
</evidence>
<dbReference type="PANTHER" id="PTHR21445:SF0">
    <property type="entry name" value="APURINIC-APYRIMIDINIC ENDONUCLEASE"/>
    <property type="match status" value="1"/>
</dbReference>
<keyword evidence="4 7" id="KW-0378">Hydrolase</keyword>
<evidence type="ECO:0000256" key="1">
    <source>
        <dbReference type="ARBA" id="ARBA00005340"/>
    </source>
</evidence>
<dbReference type="PROSITE" id="PS00729">
    <property type="entry name" value="AP_NUCLEASE_F2_1"/>
    <property type="match status" value="1"/>
</dbReference>
<dbReference type="PANTHER" id="PTHR21445">
    <property type="entry name" value="ENDONUCLEASE IV ENDODEOXYRIBONUCLEASE IV"/>
    <property type="match status" value="1"/>
</dbReference>
<keyword evidence="3 7" id="KW-0227">DNA damage</keyword>
<dbReference type="Proteomes" id="UP000215452">
    <property type="component" value="Chromosome"/>
</dbReference>
<dbReference type="SUPFAM" id="SSF51658">
    <property type="entry name" value="Xylose isomerase-like"/>
    <property type="match status" value="1"/>
</dbReference>
<feature type="binding site" evidence="7">
    <location>
        <position position="179"/>
    </location>
    <ligand>
        <name>Zn(2+)</name>
        <dbReference type="ChEBI" id="CHEBI:29105"/>
        <label>3</label>
    </ligand>
</feature>
<dbReference type="EMBL" id="CP022714">
    <property type="protein sequence ID" value="ASU14162.1"/>
    <property type="molecule type" value="Genomic_DNA"/>
</dbReference>
<dbReference type="InterPro" id="IPR001719">
    <property type="entry name" value="AP_endonuc_2"/>
</dbReference>
<dbReference type="CDD" id="cd00019">
    <property type="entry name" value="AP2Ec"/>
    <property type="match status" value="1"/>
</dbReference>
<feature type="binding site" evidence="7">
    <location>
        <position position="70"/>
    </location>
    <ligand>
        <name>Zn(2+)</name>
        <dbReference type="ChEBI" id="CHEBI:29105"/>
        <label>1</label>
    </ligand>
</feature>
<dbReference type="InterPro" id="IPR018246">
    <property type="entry name" value="AP_endonuc_F2_Zn_BS"/>
</dbReference>
<organism evidence="9 10">
    <name type="scientific">Mesomycoplasma hyopneumoniae</name>
    <name type="common">Mycoplasma hyopneumoniae</name>
    <dbReference type="NCBI Taxonomy" id="2099"/>
    <lineage>
        <taxon>Bacteria</taxon>
        <taxon>Bacillati</taxon>
        <taxon>Mycoplasmatota</taxon>
        <taxon>Mycoplasmoidales</taxon>
        <taxon>Metamycoplasmataceae</taxon>
        <taxon>Mesomycoplasma</taxon>
    </lineage>
</organism>
<sequence>MIKIGSHVRFRKPDYLFGAIQESLENKANAAMIFLGPPQSTFRVKPENYKLQDYQKHFFKQIPPEDIIVHAPYIINPASPIKAQFSNDFLVKEIEKINYIGAKFLVLHPGFFTSFTKEVAKKQLISSLKSILEKTKNVILLLETMSGKGSEMCANFEEIVEIVEAVESPRIGVCLDTCHVWDAGYDLKNFPEFCKELRKTRLINYLKVIHLNDSLSPLGSKKDRHANIGKGFIGLETLRKIVFDPLFANIPKILETPYVDNKPIYDQEIALLLKKV</sequence>
<evidence type="ECO:0000256" key="6">
    <source>
        <dbReference type="ARBA" id="ARBA00023204"/>
    </source>
</evidence>
<comment type="cofactor">
    <cofactor evidence="7">
        <name>Zn(2+)</name>
        <dbReference type="ChEBI" id="CHEBI:29105"/>
    </cofactor>
    <text evidence="7">Binds 3 Zn(2+) ions.</text>
</comment>
<keyword evidence="2 7" id="KW-0479">Metal-binding</keyword>
<evidence type="ECO:0000256" key="2">
    <source>
        <dbReference type="ARBA" id="ARBA00022723"/>
    </source>
</evidence>
<proteinExistence type="inferred from homology"/>
<evidence type="ECO:0000313" key="9">
    <source>
        <dbReference type="EMBL" id="ASU14162.1"/>
    </source>
</evidence>
<evidence type="ECO:0000256" key="7">
    <source>
        <dbReference type="HAMAP-Rule" id="MF_00152"/>
    </source>
</evidence>
<feature type="binding site" evidence="7">
    <location>
        <position position="143"/>
    </location>
    <ligand>
        <name>Zn(2+)</name>
        <dbReference type="ChEBI" id="CHEBI:29105"/>
        <label>2</label>
    </ligand>
</feature>
<dbReference type="RefSeq" id="WP_094521550.1">
    <property type="nucleotide sequence ID" value="NZ_CP098241.1"/>
</dbReference>
<dbReference type="GO" id="GO:0008833">
    <property type="term" value="F:deoxyribonuclease IV (phage-T4-induced) activity"/>
    <property type="evidence" value="ECO:0007669"/>
    <property type="project" value="UniProtKB-UniRule"/>
</dbReference>
<comment type="catalytic activity">
    <reaction evidence="7">
        <text>Endonucleolytic cleavage to 5'-phosphooligonucleotide end-products.</text>
        <dbReference type="EC" id="3.1.21.2"/>
    </reaction>
</comment>
<keyword evidence="7 9" id="KW-0255">Endonuclease</keyword>
<dbReference type="InterPro" id="IPR013022">
    <property type="entry name" value="Xyl_isomerase-like_TIM-brl"/>
</dbReference>
<evidence type="ECO:0000256" key="4">
    <source>
        <dbReference type="ARBA" id="ARBA00022801"/>
    </source>
</evidence>
<dbReference type="NCBIfam" id="TIGR00587">
    <property type="entry name" value="nfo"/>
    <property type="match status" value="1"/>
</dbReference>
<feature type="binding site" evidence="7">
    <location>
        <position position="176"/>
    </location>
    <ligand>
        <name>Zn(2+)</name>
        <dbReference type="ChEBI" id="CHEBI:29105"/>
        <label>2</label>
    </ligand>
</feature>
<dbReference type="GO" id="GO:0003677">
    <property type="term" value="F:DNA binding"/>
    <property type="evidence" value="ECO:0007669"/>
    <property type="project" value="InterPro"/>
</dbReference>
<dbReference type="Gene3D" id="3.20.20.150">
    <property type="entry name" value="Divalent-metal-dependent TIM barrel enzymes"/>
    <property type="match status" value="1"/>
</dbReference>
<dbReference type="PROSITE" id="PS00730">
    <property type="entry name" value="AP_NUCLEASE_F2_2"/>
    <property type="match status" value="1"/>
</dbReference>
<evidence type="ECO:0000313" key="10">
    <source>
        <dbReference type="Proteomes" id="UP000215452"/>
    </source>
</evidence>